<accession>S7W9W3</accession>
<gene>
    <name evidence="1" type="ORF">SLOPH_1102</name>
</gene>
<dbReference type="HOGENOM" id="CLU_2090638_0_0_1"/>
<reference evidence="2" key="1">
    <citation type="journal article" date="2013" name="PLoS Genet.">
        <title>The genome of Spraguea lophii and the basis of host-microsporidian interactions.</title>
        <authorList>
            <person name="Campbell S.E."/>
            <person name="Williams T.A."/>
            <person name="Yousuf A."/>
            <person name="Soanes D.M."/>
            <person name="Paszkiewicz K.H."/>
            <person name="Williams B.A.P."/>
        </authorList>
    </citation>
    <scope>NUCLEOTIDE SEQUENCE [LARGE SCALE GENOMIC DNA]</scope>
    <source>
        <strain evidence="2">42_110</strain>
    </source>
</reference>
<keyword evidence="2" id="KW-1185">Reference proteome</keyword>
<protein>
    <submittedName>
        <fullName evidence="1">Uncharacterized protein</fullName>
    </submittedName>
</protein>
<organism evidence="1 2">
    <name type="scientific">Spraguea lophii (strain 42_110)</name>
    <name type="common">Microsporidian parasite</name>
    <dbReference type="NCBI Taxonomy" id="1358809"/>
    <lineage>
        <taxon>Eukaryota</taxon>
        <taxon>Fungi</taxon>
        <taxon>Fungi incertae sedis</taxon>
        <taxon>Microsporidia</taxon>
        <taxon>Spragueidae</taxon>
        <taxon>Spraguea</taxon>
    </lineage>
</organism>
<dbReference type="VEuPathDB" id="MicrosporidiaDB:SLOPH_1102"/>
<evidence type="ECO:0000313" key="1">
    <source>
        <dbReference type="EMBL" id="EPR78557.1"/>
    </source>
</evidence>
<dbReference type="EMBL" id="ATCN01000708">
    <property type="protein sequence ID" value="EPR78557.1"/>
    <property type="molecule type" value="Genomic_DNA"/>
</dbReference>
<name>S7W9W3_SPRLO</name>
<evidence type="ECO:0000313" key="2">
    <source>
        <dbReference type="Proteomes" id="UP000014978"/>
    </source>
</evidence>
<feature type="non-terminal residue" evidence="1">
    <location>
        <position position="1"/>
    </location>
</feature>
<proteinExistence type="predicted"/>
<comment type="caution">
    <text evidence="1">The sequence shown here is derived from an EMBL/GenBank/DDBJ whole genome shotgun (WGS) entry which is preliminary data.</text>
</comment>
<sequence length="117" mass="13906">KLLYVKHNNINDSYSDISNNDIKSIDSYKHSSKYNKHITTNNTNMNNNINNTVANEIFTSKYSYIGYPFILKYKECNTLKDIRMKYKITNRFINQYDMDIDDNILLDNIDTILYIII</sequence>
<dbReference type="AlphaFoldDB" id="S7W9W3"/>
<dbReference type="InParanoid" id="S7W9W3"/>
<dbReference type="Proteomes" id="UP000014978">
    <property type="component" value="Unassembled WGS sequence"/>
</dbReference>